<protein>
    <submittedName>
        <fullName evidence="2">Ovule protein</fullName>
    </submittedName>
</protein>
<proteinExistence type="predicted"/>
<accession>A0A0M3JKM4</accession>
<evidence type="ECO:0000256" key="1">
    <source>
        <dbReference type="SAM" id="MobiDB-lite"/>
    </source>
</evidence>
<evidence type="ECO:0000313" key="2">
    <source>
        <dbReference type="WBParaSite" id="ASIM_0000819801-mRNA-1"/>
    </source>
</evidence>
<name>A0A0M3JKM4_ANISI</name>
<organism evidence="2">
    <name type="scientific">Anisakis simplex</name>
    <name type="common">Herring worm</name>
    <dbReference type="NCBI Taxonomy" id="6269"/>
    <lineage>
        <taxon>Eukaryota</taxon>
        <taxon>Metazoa</taxon>
        <taxon>Ecdysozoa</taxon>
        <taxon>Nematoda</taxon>
        <taxon>Chromadorea</taxon>
        <taxon>Rhabditida</taxon>
        <taxon>Spirurina</taxon>
        <taxon>Ascaridomorpha</taxon>
        <taxon>Ascaridoidea</taxon>
        <taxon>Anisakidae</taxon>
        <taxon>Anisakis</taxon>
        <taxon>Anisakis simplex complex</taxon>
    </lineage>
</organism>
<reference evidence="2" key="1">
    <citation type="submission" date="2017-02" db="UniProtKB">
        <authorList>
            <consortium name="WormBaseParasite"/>
        </authorList>
    </citation>
    <scope>IDENTIFICATION</scope>
</reference>
<dbReference type="WBParaSite" id="ASIM_0000819801-mRNA-1">
    <property type="protein sequence ID" value="ASIM_0000819801-mRNA-1"/>
    <property type="gene ID" value="ASIM_0000819801"/>
</dbReference>
<sequence length="85" mass="9867">LVHQDIQDQMVLQEHLHTQDHQEDPDQPVDRDHLDHRDHQDLLDPQDKVAAMPYTAHAHQELCVLIVAVCPHLLPDVISHIVQDR</sequence>
<dbReference type="AlphaFoldDB" id="A0A0M3JKM4"/>
<feature type="region of interest" description="Disordered" evidence="1">
    <location>
        <begin position="15"/>
        <end position="46"/>
    </location>
</feature>